<evidence type="ECO:0000313" key="9">
    <source>
        <dbReference type="Proteomes" id="UP000198885"/>
    </source>
</evidence>
<dbReference type="PANTHER" id="PTHR22726:SF24">
    <property type="entry name" value="M48 FAMILY METALLOPEPTIDASE"/>
    <property type="match status" value="1"/>
</dbReference>
<evidence type="ECO:0000256" key="2">
    <source>
        <dbReference type="ARBA" id="ARBA00022723"/>
    </source>
</evidence>
<evidence type="ECO:0000259" key="7">
    <source>
        <dbReference type="Pfam" id="PF01435"/>
    </source>
</evidence>
<proteinExistence type="inferred from homology"/>
<evidence type="ECO:0000256" key="3">
    <source>
        <dbReference type="ARBA" id="ARBA00022801"/>
    </source>
</evidence>
<dbReference type="InterPro" id="IPR001915">
    <property type="entry name" value="Peptidase_M48"/>
</dbReference>
<feature type="domain" description="Peptidase M48" evidence="7">
    <location>
        <begin position="67"/>
        <end position="246"/>
    </location>
</feature>
<dbReference type="Gene3D" id="3.30.2010.10">
    <property type="entry name" value="Metalloproteases ('zincins'), catalytic domain"/>
    <property type="match status" value="1"/>
</dbReference>
<dbReference type="GO" id="GO:0004222">
    <property type="term" value="F:metalloendopeptidase activity"/>
    <property type="evidence" value="ECO:0007669"/>
    <property type="project" value="InterPro"/>
</dbReference>
<evidence type="ECO:0000256" key="1">
    <source>
        <dbReference type="ARBA" id="ARBA00022670"/>
    </source>
</evidence>
<evidence type="ECO:0000313" key="8">
    <source>
        <dbReference type="EMBL" id="SER53917.1"/>
    </source>
</evidence>
<keyword evidence="3 6" id="KW-0378">Hydrolase</keyword>
<keyword evidence="1 6" id="KW-0645">Protease</keyword>
<sequence length="253" mass="27460">MPCSCHSSLTRRTFLTGAAAVPLATAGCDQAAVLVSEAEAEAMGERAWQQITSDVPATQDAAFSDTVSEVSSRLIRAAGGSPGEWQVVGFDSDRINAFALPGQRIGVFRGLYDVAQNRAQLAAVIGHEIGHLDADHARERMGNARAQNWLQRIIAFVLQTSDVEFGREIMAALGLGLEYGITLPYSRNQELEADALGLRLMAQAGYDPQAAITFWQRMDSAQPGRPPEMIATHPAPESRIREIRDMLPDLQKT</sequence>
<dbReference type="AlphaFoldDB" id="A0A1H9Q0D4"/>
<evidence type="ECO:0000256" key="6">
    <source>
        <dbReference type="RuleBase" id="RU003983"/>
    </source>
</evidence>
<keyword evidence="5 6" id="KW-0482">Metalloprotease</keyword>
<dbReference type="Proteomes" id="UP000198885">
    <property type="component" value="Unassembled WGS sequence"/>
</dbReference>
<dbReference type="GO" id="GO:0051603">
    <property type="term" value="P:proteolysis involved in protein catabolic process"/>
    <property type="evidence" value="ECO:0007669"/>
    <property type="project" value="TreeGrafter"/>
</dbReference>
<dbReference type="GO" id="GO:0046872">
    <property type="term" value="F:metal ion binding"/>
    <property type="evidence" value="ECO:0007669"/>
    <property type="project" value="UniProtKB-KW"/>
</dbReference>
<evidence type="ECO:0000256" key="5">
    <source>
        <dbReference type="ARBA" id="ARBA00023049"/>
    </source>
</evidence>
<name>A0A1H9Q0D4_9RHOB</name>
<gene>
    <name evidence="8" type="ORF">SAMN04490244_101418</name>
</gene>
<dbReference type="CDD" id="cd07331">
    <property type="entry name" value="M48C_Oma1_like"/>
    <property type="match status" value="1"/>
</dbReference>
<dbReference type="Pfam" id="PF01435">
    <property type="entry name" value="Peptidase_M48"/>
    <property type="match status" value="1"/>
</dbReference>
<accession>A0A1H9Q0D4</accession>
<dbReference type="EMBL" id="FOGU01000001">
    <property type="protein sequence ID" value="SER53917.1"/>
    <property type="molecule type" value="Genomic_DNA"/>
</dbReference>
<keyword evidence="2" id="KW-0479">Metal-binding</keyword>
<dbReference type="GO" id="GO:0016020">
    <property type="term" value="C:membrane"/>
    <property type="evidence" value="ECO:0007669"/>
    <property type="project" value="TreeGrafter"/>
</dbReference>
<comment type="similarity">
    <text evidence="6">Belongs to the peptidase M48 family.</text>
</comment>
<dbReference type="RefSeq" id="WP_177190361.1">
    <property type="nucleotide sequence ID" value="NZ_CBDDGO010000004.1"/>
</dbReference>
<dbReference type="PANTHER" id="PTHR22726">
    <property type="entry name" value="METALLOENDOPEPTIDASE OMA1"/>
    <property type="match status" value="1"/>
</dbReference>
<dbReference type="InterPro" id="IPR006311">
    <property type="entry name" value="TAT_signal"/>
</dbReference>
<dbReference type="InterPro" id="IPR051156">
    <property type="entry name" value="Mito/Outer_Membr_Metalloprot"/>
</dbReference>
<evidence type="ECO:0000256" key="4">
    <source>
        <dbReference type="ARBA" id="ARBA00022833"/>
    </source>
</evidence>
<protein>
    <submittedName>
        <fullName evidence="8">Peptidase family M48</fullName>
    </submittedName>
</protein>
<keyword evidence="9" id="KW-1185">Reference proteome</keyword>
<keyword evidence="4 6" id="KW-0862">Zinc</keyword>
<dbReference type="STRING" id="641238.SAMN04490244_101418"/>
<dbReference type="PROSITE" id="PS51318">
    <property type="entry name" value="TAT"/>
    <property type="match status" value="1"/>
</dbReference>
<comment type="cofactor">
    <cofactor evidence="6">
        <name>Zn(2+)</name>
        <dbReference type="ChEBI" id="CHEBI:29105"/>
    </cofactor>
    <text evidence="6">Binds 1 zinc ion per subunit.</text>
</comment>
<organism evidence="8 9">
    <name type="scientific">Tranquillimonas rosea</name>
    <dbReference type="NCBI Taxonomy" id="641238"/>
    <lineage>
        <taxon>Bacteria</taxon>
        <taxon>Pseudomonadati</taxon>
        <taxon>Pseudomonadota</taxon>
        <taxon>Alphaproteobacteria</taxon>
        <taxon>Rhodobacterales</taxon>
        <taxon>Roseobacteraceae</taxon>
        <taxon>Tranquillimonas</taxon>
    </lineage>
</organism>
<reference evidence="8 9" key="1">
    <citation type="submission" date="2016-10" db="EMBL/GenBank/DDBJ databases">
        <authorList>
            <person name="de Groot N.N."/>
        </authorList>
    </citation>
    <scope>NUCLEOTIDE SEQUENCE [LARGE SCALE GENOMIC DNA]</scope>
    <source>
        <strain evidence="8 9">DSM 23042</strain>
    </source>
</reference>